<keyword evidence="3" id="KW-1185">Reference proteome</keyword>
<feature type="non-terminal residue" evidence="2">
    <location>
        <position position="1"/>
    </location>
</feature>
<reference evidence="2 3" key="1">
    <citation type="journal article" date="2015" name="Genome Biol. Evol.">
        <title>The genome of winter moth (Operophtera brumata) provides a genomic perspective on sexual dimorphism and phenology.</title>
        <authorList>
            <person name="Derks M.F."/>
            <person name="Smit S."/>
            <person name="Salis L."/>
            <person name="Schijlen E."/>
            <person name="Bossers A."/>
            <person name="Mateman C."/>
            <person name="Pijl A.S."/>
            <person name="de Ridder D."/>
            <person name="Groenen M.A."/>
            <person name="Visser M.E."/>
            <person name="Megens H.J."/>
        </authorList>
    </citation>
    <scope>NUCLEOTIDE SEQUENCE [LARGE SCALE GENOMIC DNA]</scope>
    <source>
        <strain evidence="2">WM2013NL</strain>
        <tissue evidence="2">Head and thorax</tissue>
    </source>
</reference>
<keyword evidence="1" id="KW-0472">Membrane</keyword>
<sequence length="123" mass="13720">MISRSKLITMVDTDSLVLWRRPFTTLEYFFKELFILITTGLQRLLAYKLLALSIVLLISGTAASYQISGPHQPYVQVRVESMMWGLGTALGELPPYYMARAARLSGGGVSELNEKDDDSTTGR</sequence>
<evidence type="ECO:0000256" key="1">
    <source>
        <dbReference type="SAM" id="Phobius"/>
    </source>
</evidence>
<gene>
    <name evidence="2" type="ORF">OBRU01_13297</name>
</gene>
<dbReference type="AlphaFoldDB" id="A0A0L7L894"/>
<protein>
    <submittedName>
        <fullName evidence="2">Putative vacuole membrane protein</fullName>
    </submittedName>
</protein>
<proteinExistence type="predicted"/>
<organism evidence="2 3">
    <name type="scientific">Operophtera brumata</name>
    <name type="common">Winter moth</name>
    <name type="synonym">Phalaena brumata</name>
    <dbReference type="NCBI Taxonomy" id="104452"/>
    <lineage>
        <taxon>Eukaryota</taxon>
        <taxon>Metazoa</taxon>
        <taxon>Ecdysozoa</taxon>
        <taxon>Arthropoda</taxon>
        <taxon>Hexapoda</taxon>
        <taxon>Insecta</taxon>
        <taxon>Pterygota</taxon>
        <taxon>Neoptera</taxon>
        <taxon>Endopterygota</taxon>
        <taxon>Lepidoptera</taxon>
        <taxon>Glossata</taxon>
        <taxon>Ditrysia</taxon>
        <taxon>Geometroidea</taxon>
        <taxon>Geometridae</taxon>
        <taxon>Larentiinae</taxon>
        <taxon>Operophtera</taxon>
    </lineage>
</organism>
<name>A0A0L7L894_OPEBR</name>
<keyword evidence="1" id="KW-1133">Transmembrane helix</keyword>
<evidence type="ECO:0000313" key="2">
    <source>
        <dbReference type="EMBL" id="KOB71728.1"/>
    </source>
</evidence>
<feature type="non-terminal residue" evidence="2">
    <location>
        <position position="123"/>
    </location>
</feature>
<dbReference type="STRING" id="104452.A0A0L7L894"/>
<evidence type="ECO:0000313" key="3">
    <source>
        <dbReference type="Proteomes" id="UP000037510"/>
    </source>
</evidence>
<dbReference type="EMBL" id="JTDY01002292">
    <property type="protein sequence ID" value="KOB71728.1"/>
    <property type="molecule type" value="Genomic_DNA"/>
</dbReference>
<dbReference type="Proteomes" id="UP000037510">
    <property type="component" value="Unassembled WGS sequence"/>
</dbReference>
<keyword evidence="1" id="KW-0812">Transmembrane</keyword>
<comment type="caution">
    <text evidence="2">The sequence shown here is derived from an EMBL/GenBank/DDBJ whole genome shotgun (WGS) entry which is preliminary data.</text>
</comment>
<accession>A0A0L7L894</accession>
<feature type="transmembrane region" description="Helical" evidence="1">
    <location>
        <begin position="45"/>
        <end position="65"/>
    </location>
</feature>